<dbReference type="GO" id="GO:0030253">
    <property type="term" value="P:protein secretion by the type I secretion system"/>
    <property type="evidence" value="ECO:0007669"/>
    <property type="project" value="InterPro"/>
</dbReference>
<evidence type="ECO:0000259" key="10">
    <source>
        <dbReference type="PROSITE" id="PS50929"/>
    </source>
</evidence>
<dbReference type="Proteomes" id="UP000440304">
    <property type="component" value="Unassembled WGS sequence"/>
</dbReference>
<name>A0A6N8TF59_SHIZO</name>
<dbReference type="OrthoDB" id="9808328at2"/>
<dbReference type="PROSITE" id="PS50929">
    <property type="entry name" value="ABC_TM1F"/>
    <property type="match status" value="1"/>
</dbReference>
<comment type="caution">
    <text evidence="11">The sequence shown here is derived from an EMBL/GenBank/DDBJ whole genome shotgun (WGS) entry which is preliminary data.</text>
</comment>
<dbReference type="InterPro" id="IPR017871">
    <property type="entry name" value="ABC_transporter-like_CS"/>
</dbReference>
<keyword evidence="4" id="KW-0547">Nucleotide-binding</keyword>
<proteinExistence type="inferred from homology"/>
<dbReference type="InterPro" id="IPR027417">
    <property type="entry name" value="P-loop_NTPase"/>
</dbReference>
<organism evidence="11 12">
    <name type="scientific">Shinella zoogloeoides</name>
    <name type="common">Crabtreella saccharophila</name>
    <dbReference type="NCBI Taxonomy" id="352475"/>
    <lineage>
        <taxon>Bacteria</taxon>
        <taxon>Pseudomonadati</taxon>
        <taxon>Pseudomonadota</taxon>
        <taxon>Alphaproteobacteria</taxon>
        <taxon>Hyphomicrobiales</taxon>
        <taxon>Rhizobiaceae</taxon>
        <taxon>Shinella</taxon>
    </lineage>
</organism>
<dbReference type="InterPro" id="IPR010128">
    <property type="entry name" value="ATPase_T1SS_PrtD-like"/>
</dbReference>
<evidence type="ECO:0000259" key="9">
    <source>
        <dbReference type="PROSITE" id="PS50893"/>
    </source>
</evidence>
<dbReference type="PROSITE" id="PS00211">
    <property type="entry name" value="ABC_TRANSPORTER_1"/>
    <property type="match status" value="1"/>
</dbReference>
<evidence type="ECO:0000313" key="11">
    <source>
        <dbReference type="EMBL" id="MXO01045.1"/>
    </source>
</evidence>
<comment type="subcellular location">
    <subcellularLocation>
        <location evidence="1">Cell membrane</location>
        <topology evidence="1">Multi-pass membrane protein</topology>
    </subcellularLocation>
</comment>
<dbReference type="PROSITE" id="PS50893">
    <property type="entry name" value="ABC_TRANSPORTER_2"/>
    <property type="match status" value="1"/>
</dbReference>
<dbReference type="NCBIfam" id="TIGR01842">
    <property type="entry name" value="type_I_sec_PrtD"/>
    <property type="match status" value="1"/>
</dbReference>
<dbReference type="InterPro" id="IPR011527">
    <property type="entry name" value="ABC1_TM_dom"/>
</dbReference>
<comment type="similarity">
    <text evidence="2">Belongs to the ABC transporter superfamily.</text>
</comment>
<dbReference type="RefSeq" id="WP_160786419.1">
    <property type="nucleotide sequence ID" value="NZ_CP086610.1"/>
</dbReference>
<evidence type="ECO:0000256" key="1">
    <source>
        <dbReference type="ARBA" id="ARBA00004651"/>
    </source>
</evidence>
<feature type="transmembrane region" description="Helical" evidence="8">
    <location>
        <begin position="21"/>
        <end position="48"/>
    </location>
</feature>
<dbReference type="InterPro" id="IPR039421">
    <property type="entry name" value="Type_1_exporter"/>
</dbReference>
<dbReference type="InterPro" id="IPR003439">
    <property type="entry name" value="ABC_transporter-like_ATP-bd"/>
</dbReference>
<dbReference type="Pfam" id="PF00005">
    <property type="entry name" value="ABC_tran"/>
    <property type="match status" value="1"/>
</dbReference>
<sequence length="593" mass="62595">MRAKETMSAERRKNAEKLTSGFRAIGVFLFVMSGIINILALTGAFYMLQIYDRALTSASIPTLLAVSLLAIGLYCFQGLFDILRSQILVRIGARLDRKVAPLAHRVAVDMPRFGFSTAEALERGRDVDTVRSFLGSQGPVALFDLPWMPVFLVFVYILHPLLGALAIGGAVTLTVLTIVTELMTRRLTSATHSAVITRNAIADSNARNADILKAMGFAGRAVARFDRANEDHLDLQTRANDISGTFGAISRVLRMILQSAVLGLGAYLTIQGQLSAGAIIAASVASARALAPIDLAIGNWKSVVAARAAFQRLKETVVALMSAPEPMELPAPVRSLKVECITVAVPGTGRVLLSDVSFELKAGQALGVIGASGGGKTTLARALTGIWPTLRGSVRLDDADLTQWEDTRLGSYVGYLPQEVSLLDATIEENISRFDEAADARAIVKAAAAAGVHTMVVRLPDGYKTQLGPLGSALSGGQRQRIGLARALYGEPFLVILDEPNSNLDSEGEAALTAAIESVKARGGIVVIIAHRPSALAAVDMVAVVQNGKLTAFGPKEDVLGAVVQAPPAPPAAASVGHIVRKERASVGAWVST</sequence>
<accession>A0A6N8TF59</accession>
<dbReference type="GO" id="GO:0016887">
    <property type="term" value="F:ATP hydrolysis activity"/>
    <property type="evidence" value="ECO:0007669"/>
    <property type="project" value="InterPro"/>
</dbReference>
<keyword evidence="6 8" id="KW-1133">Transmembrane helix</keyword>
<keyword evidence="5" id="KW-0067">ATP-binding</keyword>
<gene>
    <name evidence="11" type="ORF">GR156_12075</name>
</gene>
<dbReference type="GO" id="GO:0015421">
    <property type="term" value="F:ABC-type oligopeptide transporter activity"/>
    <property type="evidence" value="ECO:0007669"/>
    <property type="project" value="TreeGrafter"/>
</dbReference>
<dbReference type="InterPro" id="IPR036640">
    <property type="entry name" value="ABC1_TM_sf"/>
</dbReference>
<dbReference type="GO" id="GO:0005524">
    <property type="term" value="F:ATP binding"/>
    <property type="evidence" value="ECO:0007669"/>
    <property type="project" value="UniProtKB-KW"/>
</dbReference>
<dbReference type="PANTHER" id="PTHR43394">
    <property type="entry name" value="ATP-DEPENDENT PERMEASE MDL1, MITOCHONDRIAL"/>
    <property type="match status" value="1"/>
</dbReference>
<dbReference type="Pfam" id="PF00664">
    <property type="entry name" value="ABC_membrane"/>
    <property type="match status" value="1"/>
</dbReference>
<evidence type="ECO:0000256" key="7">
    <source>
        <dbReference type="ARBA" id="ARBA00023136"/>
    </source>
</evidence>
<dbReference type="SMART" id="SM00382">
    <property type="entry name" value="AAA"/>
    <property type="match status" value="1"/>
</dbReference>
<dbReference type="InterPro" id="IPR003593">
    <property type="entry name" value="AAA+_ATPase"/>
</dbReference>
<protein>
    <submittedName>
        <fullName evidence="11">Type I secretion system permease/ATPase</fullName>
    </submittedName>
</protein>
<evidence type="ECO:0000256" key="5">
    <source>
        <dbReference type="ARBA" id="ARBA00022840"/>
    </source>
</evidence>
<dbReference type="EMBL" id="WUML01000008">
    <property type="protein sequence ID" value="MXO01045.1"/>
    <property type="molecule type" value="Genomic_DNA"/>
</dbReference>
<keyword evidence="3 8" id="KW-0812">Transmembrane</keyword>
<evidence type="ECO:0000256" key="8">
    <source>
        <dbReference type="SAM" id="Phobius"/>
    </source>
</evidence>
<reference evidence="11 12" key="1">
    <citation type="submission" date="2019-12" db="EMBL/GenBank/DDBJ databases">
        <title>Shinella granuli gen. nov., sp. nov., and proposal of the reclassification of Zoogloea ramigera ATCC 19623 as Shinella zoogloeoides sp. nov.</title>
        <authorList>
            <person name="Gao J."/>
        </authorList>
    </citation>
    <scope>NUCLEOTIDE SEQUENCE [LARGE SCALE GENOMIC DNA]</scope>
    <source>
        <strain evidence="11 12">DSM 287</strain>
    </source>
</reference>
<keyword evidence="7 8" id="KW-0472">Membrane</keyword>
<feature type="domain" description="ABC transmembrane type-1" evidence="10">
    <location>
        <begin position="27"/>
        <end position="305"/>
    </location>
</feature>
<dbReference type="Gene3D" id="1.20.1560.10">
    <property type="entry name" value="ABC transporter type 1, transmembrane domain"/>
    <property type="match status" value="1"/>
</dbReference>
<feature type="domain" description="ABC transporter" evidence="9">
    <location>
        <begin position="336"/>
        <end position="572"/>
    </location>
</feature>
<dbReference type="SUPFAM" id="SSF90123">
    <property type="entry name" value="ABC transporter transmembrane region"/>
    <property type="match status" value="1"/>
</dbReference>
<feature type="transmembrane region" description="Helical" evidence="8">
    <location>
        <begin position="60"/>
        <end position="80"/>
    </location>
</feature>
<dbReference type="GO" id="GO:0005886">
    <property type="term" value="C:plasma membrane"/>
    <property type="evidence" value="ECO:0007669"/>
    <property type="project" value="UniProtKB-SubCell"/>
</dbReference>
<dbReference type="SUPFAM" id="SSF52540">
    <property type="entry name" value="P-loop containing nucleoside triphosphate hydrolases"/>
    <property type="match status" value="1"/>
</dbReference>
<dbReference type="AlphaFoldDB" id="A0A6N8TF59"/>
<dbReference type="PANTHER" id="PTHR43394:SF1">
    <property type="entry name" value="ATP-BINDING CASSETTE SUB-FAMILY B MEMBER 10, MITOCHONDRIAL"/>
    <property type="match status" value="1"/>
</dbReference>
<dbReference type="Gene3D" id="3.40.50.300">
    <property type="entry name" value="P-loop containing nucleotide triphosphate hydrolases"/>
    <property type="match status" value="1"/>
</dbReference>
<evidence type="ECO:0000256" key="4">
    <source>
        <dbReference type="ARBA" id="ARBA00022741"/>
    </source>
</evidence>
<dbReference type="GO" id="GO:0030256">
    <property type="term" value="C:type I protein secretion system complex"/>
    <property type="evidence" value="ECO:0007669"/>
    <property type="project" value="InterPro"/>
</dbReference>
<evidence type="ECO:0000313" key="12">
    <source>
        <dbReference type="Proteomes" id="UP000440304"/>
    </source>
</evidence>
<evidence type="ECO:0000256" key="2">
    <source>
        <dbReference type="ARBA" id="ARBA00005417"/>
    </source>
</evidence>
<evidence type="ECO:0000256" key="3">
    <source>
        <dbReference type="ARBA" id="ARBA00022692"/>
    </source>
</evidence>
<evidence type="ECO:0000256" key="6">
    <source>
        <dbReference type="ARBA" id="ARBA00022989"/>
    </source>
</evidence>